<dbReference type="OrthoDB" id="3197274at2"/>
<reference evidence="3 4" key="1">
    <citation type="submission" date="2019-07" db="EMBL/GenBank/DDBJ databases">
        <title>Whole genome shotgun sequence of Nocardia ninae NBRC 108245.</title>
        <authorList>
            <person name="Hosoyama A."/>
            <person name="Uohara A."/>
            <person name="Ohji S."/>
            <person name="Ichikawa N."/>
        </authorList>
    </citation>
    <scope>NUCLEOTIDE SEQUENCE [LARGE SCALE GENOMIC DNA]</scope>
    <source>
        <strain evidence="3 4">NBRC 108245</strain>
    </source>
</reference>
<dbReference type="Gene3D" id="3.40.50.150">
    <property type="entry name" value="Vaccinia Virus protein VP39"/>
    <property type="match status" value="1"/>
</dbReference>
<dbReference type="GO" id="GO:0032259">
    <property type="term" value="P:methylation"/>
    <property type="evidence" value="ECO:0007669"/>
    <property type="project" value="UniProtKB-KW"/>
</dbReference>
<dbReference type="GO" id="GO:0008170">
    <property type="term" value="F:N-methyltransferase activity"/>
    <property type="evidence" value="ECO:0007669"/>
    <property type="project" value="InterPro"/>
</dbReference>
<dbReference type="RefSeq" id="WP_147131637.1">
    <property type="nucleotide sequence ID" value="NZ_BJXA01000019.1"/>
</dbReference>
<sequence length="398" mass="43500">MIRWEPVLVERTAVGRREIVPPSEAELVSAADTSWPTQPRLAAISNGSETGVLRRYGMTRWDHVMPRRQQAVLNALIGAVEVAAAGDEDLASVLSAAVLGSVEMAGYLSRWDPRYLKPYEAVANHRYNVTTLSAEPNVWGAPQSGRGTVGRRLDHLAKAGNWYVERLGRSPKIIGPLAVGQRRSAGSRTEDVRVVVGSSTRLLAPNSSIDLVCTDPPYHDDVKYGELSEIFRAWARLDLSRIDGEAVVSKGVVSTADYEATLEQAFREMRRALKPDGHLVLSYANREPAAWAALFGALQTAGFVTAGYQVVHAENDADHAKANRRACNLDLILDLVVADGRPLDQFEPPAVQRNSDEEDFCRMLGTTALGVGSLSGGWRAELERAVTTHPFVGKQVRR</sequence>
<comment type="caution">
    <text evidence="3">The sequence shown here is derived from an EMBL/GenBank/DDBJ whole genome shotgun (WGS) entry which is preliminary data.</text>
</comment>
<name>A0A511MFH7_9NOCA</name>
<gene>
    <name evidence="3" type="ORF">NN4_33570</name>
</gene>
<evidence type="ECO:0000313" key="4">
    <source>
        <dbReference type="Proteomes" id="UP000321424"/>
    </source>
</evidence>
<keyword evidence="1" id="KW-0489">Methyltransferase</keyword>
<evidence type="ECO:0000313" key="3">
    <source>
        <dbReference type="EMBL" id="GEM38838.1"/>
    </source>
</evidence>
<keyword evidence="2" id="KW-0808">Transferase</keyword>
<dbReference type="InterPro" id="IPR001091">
    <property type="entry name" value="RM_Methyltransferase"/>
</dbReference>
<evidence type="ECO:0000256" key="2">
    <source>
        <dbReference type="ARBA" id="ARBA00022679"/>
    </source>
</evidence>
<accession>A0A511MFH7</accession>
<keyword evidence="4" id="KW-1185">Reference proteome</keyword>
<dbReference type="SUPFAM" id="SSF53335">
    <property type="entry name" value="S-adenosyl-L-methionine-dependent methyltransferases"/>
    <property type="match status" value="1"/>
</dbReference>
<evidence type="ECO:0000256" key="1">
    <source>
        <dbReference type="ARBA" id="ARBA00022603"/>
    </source>
</evidence>
<dbReference type="GO" id="GO:0003677">
    <property type="term" value="F:DNA binding"/>
    <property type="evidence" value="ECO:0007669"/>
    <property type="project" value="InterPro"/>
</dbReference>
<dbReference type="AlphaFoldDB" id="A0A511MFH7"/>
<evidence type="ECO:0008006" key="5">
    <source>
        <dbReference type="Google" id="ProtNLM"/>
    </source>
</evidence>
<protein>
    <recommendedName>
        <fullName evidence="5">DNA methylase N-4/N-6 domain-containing protein</fullName>
    </recommendedName>
</protein>
<dbReference type="InterPro" id="IPR029063">
    <property type="entry name" value="SAM-dependent_MTases_sf"/>
</dbReference>
<proteinExistence type="predicted"/>
<organism evidence="3 4">
    <name type="scientific">Nocardia ninae NBRC 108245</name>
    <dbReference type="NCBI Taxonomy" id="1210091"/>
    <lineage>
        <taxon>Bacteria</taxon>
        <taxon>Bacillati</taxon>
        <taxon>Actinomycetota</taxon>
        <taxon>Actinomycetes</taxon>
        <taxon>Mycobacteriales</taxon>
        <taxon>Nocardiaceae</taxon>
        <taxon>Nocardia</taxon>
    </lineage>
</organism>
<dbReference type="EMBL" id="BJXA01000019">
    <property type="protein sequence ID" value="GEM38838.1"/>
    <property type="molecule type" value="Genomic_DNA"/>
</dbReference>
<dbReference type="PRINTS" id="PR00508">
    <property type="entry name" value="S21N4MTFRASE"/>
</dbReference>
<dbReference type="Proteomes" id="UP000321424">
    <property type="component" value="Unassembled WGS sequence"/>
</dbReference>